<evidence type="ECO:0000313" key="2">
    <source>
        <dbReference type="Proteomes" id="UP001217838"/>
    </source>
</evidence>
<dbReference type="Pfam" id="PF06739">
    <property type="entry name" value="SBBP"/>
    <property type="match status" value="3"/>
</dbReference>
<dbReference type="RefSeq" id="WP_271993723.1">
    <property type="nucleotide sequence ID" value="NZ_JAQNDN010000001.1"/>
</dbReference>
<dbReference type="PANTHER" id="PTHR35580">
    <property type="entry name" value="CELL SURFACE GLYCOPROTEIN (S-LAYER PROTEIN)-LIKE PROTEIN"/>
    <property type="match status" value="1"/>
</dbReference>
<proteinExistence type="predicted"/>
<organism evidence="1 2">
    <name type="scientific">Nannocystis radixulma</name>
    <dbReference type="NCBI Taxonomy" id="2995305"/>
    <lineage>
        <taxon>Bacteria</taxon>
        <taxon>Pseudomonadati</taxon>
        <taxon>Myxococcota</taxon>
        <taxon>Polyangia</taxon>
        <taxon>Nannocystales</taxon>
        <taxon>Nannocystaceae</taxon>
        <taxon>Nannocystis</taxon>
    </lineage>
</organism>
<dbReference type="InterPro" id="IPR052918">
    <property type="entry name" value="Motility_Chemotaxis_Reg"/>
</dbReference>
<dbReference type="InterPro" id="IPR011042">
    <property type="entry name" value="6-blade_b-propeller_TolB-like"/>
</dbReference>
<gene>
    <name evidence="1" type="ORF">POL58_00810</name>
</gene>
<evidence type="ECO:0000313" key="1">
    <source>
        <dbReference type="EMBL" id="MDC0666250.1"/>
    </source>
</evidence>
<protein>
    <submittedName>
        <fullName evidence="1">SBBP repeat-containing protein</fullName>
    </submittedName>
</protein>
<sequence>MTVVLGGVMIALGGPAPEAHAVSRQWGTYHGGSASDEVRDVGFTSYDVDVVGWTESTTGIATVGSPDTSHAGGTRDAYVARFDAWGDLTWARYFGGQSGDWFEALAHDDLGALFAVGTTSSTSSISTVGTHQFSIAGGQDAMLEKFDSSGSRVWGTYFGGSDTEQGYGICIDEAGDIYIVGSTESTGIATSGAHDETLNSNQDAFLAKFDPDGDLVWATYFGGSDGNTSSRDCAIDGDGNVYIIGSTEASVGIANVGWDNSFAGDQDGFLAKFDPDGDILWATYFGGAEGESVQSVAIDSDGNAYICGWTESAGLATDGAHDEIIDDADAFVAKFDDEGLLDWATYFGGDNGQPWLSFDDFTDIKEFGGMLYLAGRTDTSSGIATAGAWDSTHSTSDQTDMFVMMTTDGVVSFGSYNGGANSSQIAVPTVAVSSLGRAVTGGGTISTSGVATSGTHDTSFNGTVDAFLTYIHLWDV</sequence>
<dbReference type="InterPro" id="IPR010620">
    <property type="entry name" value="SBBP_repeat"/>
</dbReference>
<comment type="caution">
    <text evidence="1">The sequence shown here is derived from an EMBL/GenBank/DDBJ whole genome shotgun (WGS) entry which is preliminary data.</text>
</comment>
<dbReference type="Proteomes" id="UP001217838">
    <property type="component" value="Unassembled WGS sequence"/>
</dbReference>
<dbReference type="Gene3D" id="2.120.10.30">
    <property type="entry name" value="TolB, C-terminal domain"/>
    <property type="match status" value="1"/>
</dbReference>
<dbReference type="SUPFAM" id="SSF63829">
    <property type="entry name" value="Calcium-dependent phosphotriesterase"/>
    <property type="match status" value="1"/>
</dbReference>
<accession>A0ABT5AXR1</accession>
<dbReference type="EMBL" id="JAQNDN010000001">
    <property type="protein sequence ID" value="MDC0666250.1"/>
    <property type="molecule type" value="Genomic_DNA"/>
</dbReference>
<keyword evidence="2" id="KW-1185">Reference proteome</keyword>
<dbReference type="PANTHER" id="PTHR35580:SF1">
    <property type="entry name" value="PHYTASE-LIKE DOMAIN-CONTAINING PROTEIN"/>
    <property type="match status" value="1"/>
</dbReference>
<reference evidence="1 2" key="1">
    <citation type="submission" date="2022-11" db="EMBL/GenBank/DDBJ databases">
        <title>Minimal conservation of predation-associated metabolite biosynthetic gene clusters underscores biosynthetic potential of Myxococcota including descriptions for ten novel species: Archangium lansinium sp. nov., Myxococcus landrumus sp. nov., Nannocystis bai.</title>
        <authorList>
            <person name="Ahearne A."/>
            <person name="Stevens C."/>
            <person name="Dowd S."/>
        </authorList>
    </citation>
    <scope>NUCLEOTIDE SEQUENCE [LARGE SCALE GENOMIC DNA]</scope>
    <source>
        <strain evidence="1 2">NCELM</strain>
    </source>
</reference>
<name>A0ABT5AXR1_9BACT</name>